<reference evidence="3" key="1">
    <citation type="submission" date="2016-11" db="EMBL/GenBank/DDBJ databases">
        <authorList>
            <person name="Varghese N."/>
            <person name="Submissions S."/>
        </authorList>
    </citation>
    <scope>NUCLEOTIDE SEQUENCE [LARGE SCALE GENOMIC DNA]</scope>
    <source>
        <strain evidence="3">DSM 22212</strain>
    </source>
</reference>
<keyword evidence="1" id="KW-1133">Transmembrane helix</keyword>
<evidence type="ECO:0000313" key="2">
    <source>
        <dbReference type="EMBL" id="SHK27645.1"/>
    </source>
</evidence>
<dbReference type="AlphaFoldDB" id="A0A1M6R584"/>
<dbReference type="RefSeq" id="WP_143149560.1">
    <property type="nucleotide sequence ID" value="NZ_FRAU01000002.1"/>
</dbReference>
<gene>
    <name evidence="2" type="ORF">SAMN04488087_0712</name>
</gene>
<sequence length="150" mass="17319">MIRVKQNIVEVPPSWFISAWIKMILILTLIRTMFSYLSEGIDLSEIIRVIFSSIETSTFLLIGFLAVKAYLEALWKEIKRERAVYVYPHLLFITFMILIALFYLIFGDLENIAEVVKIGEDLILLTIAFAILSGSSYMIVYLLWKGVSKE</sequence>
<accession>A0A1M6R584</accession>
<keyword evidence="3" id="KW-1185">Reference proteome</keyword>
<keyword evidence="1" id="KW-0472">Membrane</keyword>
<feature type="transmembrane region" description="Helical" evidence="1">
    <location>
        <begin position="12"/>
        <end position="34"/>
    </location>
</feature>
<dbReference type="Proteomes" id="UP000185812">
    <property type="component" value="Unassembled WGS sequence"/>
</dbReference>
<dbReference type="EMBL" id="FRAU01000002">
    <property type="protein sequence ID" value="SHK27645.1"/>
    <property type="molecule type" value="Genomic_DNA"/>
</dbReference>
<evidence type="ECO:0000313" key="3">
    <source>
        <dbReference type="Proteomes" id="UP000185812"/>
    </source>
</evidence>
<keyword evidence="1" id="KW-0812">Transmembrane</keyword>
<protein>
    <submittedName>
        <fullName evidence="2">Uncharacterized protein</fullName>
    </submittedName>
</protein>
<proteinExistence type="predicted"/>
<evidence type="ECO:0000256" key="1">
    <source>
        <dbReference type="SAM" id="Phobius"/>
    </source>
</evidence>
<feature type="transmembrane region" description="Helical" evidence="1">
    <location>
        <begin position="46"/>
        <end position="71"/>
    </location>
</feature>
<organism evidence="2 3">
    <name type="scientific">Rhodothermus profundi</name>
    <dbReference type="NCBI Taxonomy" id="633813"/>
    <lineage>
        <taxon>Bacteria</taxon>
        <taxon>Pseudomonadati</taxon>
        <taxon>Rhodothermota</taxon>
        <taxon>Rhodothermia</taxon>
        <taxon>Rhodothermales</taxon>
        <taxon>Rhodothermaceae</taxon>
        <taxon>Rhodothermus</taxon>
    </lineage>
</organism>
<feature type="transmembrane region" description="Helical" evidence="1">
    <location>
        <begin position="122"/>
        <end position="144"/>
    </location>
</feature>
<feature type="transmembrane region" description="Helical" evidence="1">
    <location>
        <begin position="83"/>
        <end position="106"/>
    </location>
</feature>
<name>A0A1M6R584_9BACT</name>